<evidence type="ECO:0000313" key="2">
    <source>
        <dbReference type="EMBL" id="EAV45020.1"/>
    </source>
</evidence>
<proteinExistence type="predicted"/>
<dbReference type="Pfam" id="PF07364">
    <property type="entry name" value="DUF1485"/>
    <property type="match status" value="1"/>
</dbReference>
<evidence type="ECO:0000313" key="3">
    <source>
        <dbReference type="Proteomes" id="UP000004848"/>
    </source>
</evidence>
<evidence type="ECO:0000259" key="1">
    <source>
        <dbReference type="Pfam" id="PF07364"/>
    </source>
</evidence>
<dbReference type="AlphaFoldDB" id="A0NQG2"/>
<feature type="domain" description="Microcystin LR degradation protein MlrC N-terminal" evidence="1">
    <location>
        <begin position="2"/>
        <end position="61"/>
    </location>
</feature>
<reference evidence="2 3" key="1">
    <citation type="submission" date="2006-05" db="EMBL/GenBank/DDBJ databases">
        <authorList>
            <person name="King G."/>
            <person name="Ferriera S."/>
            <person name="Johnson J."/>
            <person name="Kravitz S."/>
            <person name="Beeson K."/>
            <person name="Sutton G."/>
            <person name="Rogers Y.-H."/>
            <person name="Friedman R."/>
            <person name="Frazier M."/>
            <person name="Venter J.C."/>
        </authorList>
    </citation>
    <scope>NUCLEOTIDE SEQUENCE [LARGE SCALE GENOMIC DNA]</scope>
    <source>
        <strain evidence="3">ATCC 25650 / DSM 13394 / JCM 20685 / NBRC 16684 / NCIMB 2208 / IAM 12614 / B1</strain>
    </source>
</reference>
<accession>A0NQG2</accession>
<comment type="caution">
    <text evidence="2">The sequence shown here is derived from an EMBL/GenBank/DDBJ whole genome shotgun (WGS) entry which is preliminary data.</text>
</comment>
<sequence length="62" mass="6774">MKITVGGIHTECSTYSPVRQTEADFKVAHGVELLRQAGLGDEQFADVNFCPLFHARSIPGAR</sequence>
<name>A0NQG2_ROSAI</name>
<organism evidence="2 3">
    <name type="scientific">Roseibium aggregatum (strain ATCC 25650 / DSM 13394 / JCM 20685 / NBRC 16684 / NCIMB 2208 / IAM 12614 / B1)</name>
    <name type="common">Stappia aggregata</name>
    <dbReference type="NCBI Taxonomy" id="384765"/>
    <lineage>
        <taxon>Bacteria</taxon>
        <taxon>Pseudomonadati</taxon>
        <taxon>Pseudomonadota</taxon>
        <taxon>Alphaproteobacteria</taxon>
        <taxon>Hyphomicrobiales</taxon>
        <taxon>Stappiaceae</taxon>
        <taxon>Roseibium</taxon>
    </lineage>
</organism>
<dbReference type="Proteomes" id="UP000004848">
    <property type="component" value="Unassembled WGS sequence"/>
</dbReference>
<dbReference type="eggNOG" id="COG5476">
    <property type="taxonomic scope" value="Bacteria"/>
</dbReference>
<dbReference type="InterPro" id="IPR015995">
    <property type="entry name" value="MlrC_N"/>
</dbReference>
<protein>
    <recommendedName>
        <fullName evidence="1">Microcystin LR degradation protein MlrC N-terminal domain-containing protein</fullName>
    </recommendedName>
</protein>
<dbReference type="EMBL" id="AAUW01000004">
    <property type="protein sequence ID" value="EAV45020.1"/>
    <property type="molecule type" value="Genomic_DNA"/>
</dbReference>
<dbReference type="OrthoDB" id="9782658at2"/>
<gene>
    <name evidence="2" type="ORF">SIAM614_13433</name>
</gene>